<reference evidence="4 5" key="1">
    <citation type="submission" date="2016-10" db="EMBL/GenBank/DDBJ databases">
        <authorList>
            <person name="de Groot N.N."/>
        </authorList>
    </citation>
    <scope>NUCLEOTIDE SEQUENCE [LARGE SCALE GENOMIC DNA]</scope>
    <source>
        <strain evidence="4 5">DSM 17074</strain>
    </source>
</reference>
<evidence type="ECO:0000259" key="2">
    <source>
        <dbReference type="Pfam" id="PF09922"/>
    </source>
</evidence>
<evidence type="ECO:0000313" key="6">
    <source>
        <dbReference type="Proteomes" id="UP000321773"/>
    </source>
</evidence>
<gene>
    <name evidence="3" type="primary">yvqF</name>
    <name evidence="3" type="ORF">HMI01_01980</name>
    <name evidence="4" type="ORF">SAMN05421668_101110</name>
</gene>
<name>A0A1I6P058_9BACI</name>
<dbReference type="RefSeq" id="WP_062320168.1">
    <property type="nucleotide sequence ID" value="NZ_BJWJ01000001.1"/>
</dbReference>
<dbReference type="NCBIfam" id="NF040535">
    <property type="entry name" value="LiaF_C_term"/>
    <property type="match status" value="1"/>
</dbReference>
<dbReference type="InterPro" id="IPR016975">
    <property type="entry name" value="Cell_wall_LiaF"/>
</dbReference>
<feature type="domain" description="Cell wall-active antibiotics response LiaF-like C-terminal" evidence="2">
    <location>
        <begin position="122"/>
        <end position="235"/>
    </location>
</feature>
<dbReference type="InterPro" id="IPR047793">
    <property type="entry name" value="LiaF_C"/>
</dbReference>
<dbReference type="EMBL" id="FPAI01000001">
    <property type="protein sequence ID" value="SFS33596.1"/>
    <property type="molecule type" value="Genomic_DNA"/>
</dbReference>
<dbReference type="EMBL" id="BJWJ01000001">
    <property type="protein sequence ID" value="GEM03210.1"/>
    <property type="molecule type" value="Genomic_DNA"/>
</dbReference>
<feature type="transmembrane region" description="Helical" evidence="1">
    <location>
        <begin position="57"/>
        <end position="87"/>
    </location>
</feature>
<feature type="transmembrane region" description="Helical" evidence="1">
    <location>
        <begin position="12"/>
        <end position="45"/>
    </location>
</feature>
<dbReference type="InterPro" id="IPR024425">
    <property type="entry name" value="LiaF-like_C"/>
</dbReference>
<accession>A0A1I6P058</accession>
<keyword evidence="1" id="KW-1133">Transmembrane helix</keyword>
<reference evidence="3 6" key="2">
    <citation type="submission" date="2019-07" db="EMBL/GenBank/DDBJ databases">
        <title>Whole genome shotgun sequence of Halolactibacillus miurensis NBRC 100873.</title>
        <authorList>
            <person name="Hosoyama A."/>
            <person name="Uohara A."/>
            <person name="Ohji S."/>
            <person name="Ichikawa N."/>
        </authorList>
    </citation>
    <scope>NUCLEOTIDE SEQUENCE [LARGE SCALE GENOMIC DNA]</scope>
    <source>
        <strain evidence="3 6">NBRC 100873</strain>
    </source>
</reference>
<dbReference type="Pfam" id="PF09922">
    <property type="entry name" value="LiaF-like_C"/>
    <property type="match status" value="1"/>
</dbReference>
<keyword evidence="6" id="KW-1185">Reference proteome</keyword>
<protein>
    <submittedName>
        <fullName evidence="4">Lia operon protein LiaF</fullName>
    </submittedName>
    <submittedName>
        <fullName evidence="3">Transporter</fullName>
    </submittedName>
</protein>
<dbReference type="GO" id="GO:0016020">
    <property type="term" value="C:membrane"/>
    <property type="evidence" value="ECO:0007669"/>
    <property type="project" value="InterPro"/>
</dbReference>
<dbReference type="AlphaFoldDB" id="A0A1I6P058"/>
<proteinExistence type="predicted"/>
<dbReference type="Proteomes" id="UP000199139">
    <property type="component" value="Unassembled WGS sequence"/>
</dbReference>
<dbReference type="Proteomes" id="UP000321773">
    <property type="component" value="Unassembled WGS sequence"/>
</dbReference>
<sequence length="238" mass="27619">MFKHDHDHIVRYLILFLFLFFLFELIFIQTSTFIWLIIGAVITYIAWQHYYRPEGRAGFWVGIVIISITLLNTTLFKFGLFLLLVLWGYRTYQQKQAPTYIQPQFQDDADVKHEPVLMVNKWFGKQTTPPTGYPFKDINIQSVIGETIIDLTATILPKGEPVVTVHQWIGKLVIIVPYDVEVSLNHSILAGKVNLLGYQDARMTNKNLHIMTPNYHTATKRVKLHTTLLFGEIEVRRG</sequence>
<dbReference type="STRING" id="306541.SAMN05421668_101110"/>
<organism evidence="4 5">
    <name type="scientific">Halolactibacillus miurensis</name>
    <dbReference type="NCBI Taxonomy" id="306541"/>
    <lineage>
        <taxon>Bacteria</taxon>
        <taxon>Bacillati</taxon>
        <taxon>Bacillota</taxon>
        <taxon>Bacilli</taxon>
        <taxon>Bacillales</taxon>
        <taxon>Bacillaceae</taxon>
        <taxon>Halolactibacillus</taxon>
    </lineage>
</organism>
<evidence type="ECO:0000313" key="3">
    <source>
        <dbReference type="EMBL" id="GEM03210.1"/>
    </source>
</evidence>
<evidence type="ECO:0000313" key="5">
    <source>
        <dbReference type="Proteomes" id="UP000199139"/>
    </source>
</evidence>
<evidence type="ECO:0000313" key="4">
    <source>
        <dbReference type="EMBL" id="SFS33596.1"/>
    </source>
</evidence>
<keyword evidence="1" id="KW-0472">Membrane</keyword>
<dbReference type="OrthoDB" id="2351415at2"/>
<keyword evidence="1" id="KW-0812">Transmembrane</keyword>
<evidence type="ECO:0000256" key="1">
    <source>
        <dbReference type="SAM" id="Phobius"/>
    </source>
</evidence>
<dbReference type="PIRSF" id="PIRSF031509">
    <property type="entry name" value="Cell_wall_LiaF/YvqF"/>
    <property type="match status" value="1"/>
</dbReference>